<reference evidence="8" key="1">
    <citation type="journal article" date="2022" name="Plant J.">
        <title>Strategies of tolerance reflected in two North American maple genomes.</title>
        <authorList>
            <person name="McEvoy S.L."/>
            <person name="Sezen U.U."/>
            <person name="Trouern-Trend A."/>
            <person name="McMahon S.M."/>
            <person name="Schaberg P.G."/>
            <person name="Yang J."/>
            <person name="Wegrzyn J.L."/>
            <person name="Swenson N.G."/>
        </authorList>
    </citation>
    <scope>NUCLEOTIDE SEQUENCE</scope>
    <source>
        <strain evidence="8">91603</strain>
    </source>
</reference>
<dbReference type="EMBL" id="JAJSOW010000003">
    <property type="protein sequence ID" value="KAI9195665.1"/>
    <property type="molecule type" value="Genomic_DNA"/>
</dbReference>
<dbReference type="GO" id="GO:0043565">
    <property type="term" value="F:sequence-specific DNA binding"/>
    <property type="evidence" value="ECO:0007669"/>
    <property type="project" value="TreeGrafter"/>
</dbReference>
<evidence type="ECO:0000256" key="4">
    <source>
        <dbReference type="ARBA" id="ARBA00023163"/>
    </source>
</evidence>
<feature type="domain" description="TCP" evidence="7">
    <location>
        <begin position="26"/>
        <end position="71"/>
    </location>
</feature>
<evidence type="ECO:0000313" key="9">
    <source>
        <dbReference type="Proteomes" id="UP001064489"/>
    </source>
</evidence>
<evidence type="ECO:0000256" key="2">
    <source>
        <dbReference type="ARBA" id="ARBA00023015"/>
    </source>
</evidence>
<evidence type="ECO:0000256" key="3">
    <source>
        <dbReference type="ARBA" id="ARBA00023125"/>
    </source>
</evidence>
<gene>
    <name evidence="8" type="ORF">LWI28_017050</name>
</gene>
<dbReference type="GO" id="GO:0003700">
    <property type="term" value="F:DNA-binding transcription factor activity"/>
    <property type="evidence" value="ECO:0007669"/>
    <property type="project" value="InterPro"/>
</dbReference>
<organism evidence="8 9">
    <name type="scientific">Acer negundo</name>
    <name type="common">Box elder</name>
    <dbReference type="NCBI Taxonomy" id="4023"/>
    <lineage>
        <taxon>Eukaryota</taxon>
        <taxon>Viridiplantae</taxon>
        <taxon>Streptophyta</taxon>
        <taxon>Embryophyta</taxon>
        <taxon>Tracheophyta</taxon>
        <taxon>Spermatophyta</taxon>
        <taxon>Magnoliopsida</taxon>
        <taxon>eudicotyledons</taxon>
        <taxon>Gunneridae</taxon>
        <taxon>Pentapetalae</taxon>
        <taxon>rosids</taxon>
        <taxon>malvids</taxon>
        <taxon>Sapindales</taxon>
        <taxon>Sapindaceae</taxon>
        <taxon>Hippocastanoideae</taxon>
        <taxon>Acereae</taxon>
        <taxon>Acer</taxon>
    </lineage>
</organism>
<dbReference type="InterPro" id="IPR017887">
    <property type="entry name" value="TF_TCP_subgr"/>
</dbReference>
<evidence type="ECO:0000256" key="5">
    <source>
        <dbReference type="ARBA" id="ARBA00023242"/>
    </source>
</evidence>
<reference evidence="8" key="2">
    <citation type="submission" date="2023-02" db="EMBL/GenBank/DDBJ databases">
        <authorList>
            <person name="Swenson N.G."/>
            <person name="Wegrzyn J.L."/>
            <person name="Mcevoy S.L."/>
        </authorList>
    </citation>
    <scope>NUCLEOTIDE SEQUENCE</scope>
    <source>
        <strain evidence="8">91603</strain>
        <tissue evidence="8">Leaf</tissue>
    </source>
</reference>
<name>A0AAD5JEL3_ACENE</name>
<evidence type="ECO:0000256" key="1">
    <source>
        <dbReference type="ARBA" id="ARBA00004123"/>
    </source>
</evidence>
<comment type="subcellular location">
    <subcellularLocation>
        <location evidence="1">Nucleus</location>
    </subcellularLocation>
</comment>
<evidence type="ECO:0000313" key="8">
    <source>
        <dbReference type="EMBL" id="KAI9195665.1"/>
    </source>
</evidence>
<keyword evidence="5" id="KW-0539">Nucleus</keyword>
<dbReference type="PANTHER" id="PTHR31072:SF91">
    <property type="entry name" value="TRANSCRIPTION FACTOR TCP6"/>
    <property type="match status" value="1"/>
</dbReference>
<evidence type="ECO:0000259" key="7">
    <source>
        <dbReference type="Pfam" id="PF03634"/>
    </source>
</evidence>
<accession>A0AAD5JEL3</accession>
<keyword evidence="4" id="KW-0804">Transcription</keyword>
<sequence length="111" mass="12833">MDSQERVNSKSKIRQRLFNPNNKKNSSKDRHLKVKGRDNRVRVPELAAARIFQLTHELGLRCHTVEWLLHHVPASHFPKPTTTENPIFFFFGGLNSSKNNNGNEGEKRRAC</sequence>
<dbReference type="Pfam" id="PF03634">
    <property type="entry name" value="TCP"/>
    <property type="match status" value="1"/>
</dbReference>
<dbReference type="AlphaFoldDB" id="A0AAD5JEL3"/>
<dbReference type="Proteomes" id="UP001064489">
    <property type="component" value="Chromosome 1"/>
</dbReference>
<feature type="region of interest" description="Disordered" evidence="6">
    <location>
        <begin position="1"/>
        <end position="35"/>
    </location>
</feature>
<dbReference type="PANTHER" id="PTHR31072">
    <property type="entry name" value="TRANSCRIPTION FACTOR TCP4-RELATED"/>
    <property type="match status" value="1"/>
</dbReference>
<keyword evidence="3" id="KW-0238">DNA-binding</keyword>
<comment type="caution">
    <text evidence="8">The sequence shown here is derived from an EMBL/GenBank/DDBJ whole genome shotgun (WGS) entry which is preliminary data.</text>
</comment>
<protein>
    <recommendedName>
        <fullName evidence="7">TCP domain-containing protein</fullName>
    </recommendedName>
</protein>
<keyword evidence="2" id="KW-0805">Transcription regulation</keyword>
<dbReference type="GO" id="GO:0005634">
    <property type="term" value="C:nucleus"/>
    <property type="evidence" value="ECO:0007669"/>
    <property type="project" value="UniProtKB-SubCell"/>
</dbReference>
<proteinExistence type="predicted"/>
<keyword evidence="9" id="KW-1185">Reference proteome</keyword>
<dbReference type="InterPro" id="IPR005333">
    <property type="entry name" value="Transcription_factor_TCP"/>
</dbReference>
<evidence type="ECO:0000256" key="6">
    <source>
        <dbReference type="SAM" id="MobiDB-lite"/>
    </source>
</evidence>